<dbReference type="RefSeq" id="WP_275593943.1">
    <property type="nucleotide sequence ID" value="NZ_CP102381.1"/>
</dbReference>
<gene>
    <name evidence="11" type="primary">pgeF</name>
    <name evidence="11" type="ORF">NR989_06615</name>
</gene>
<accession>A0ABY8C6Z9</accession>
<organism evidence="11 12">
    <name type="scientific">Thiomicrorhabdus lithotrophica</name>
    <dbReference type="NCBI Taxonomy" id="2949997"/>
    <lineage>
        <taxon>Bacteria</taxon>
        <taxon>Pseudomonadati</taxon>
        <taxon>Pseudomonadota</taxon>
        <taxon>Gammaproteobacteria</taxon>
        <taxon>Thiotrichales</taxon>
        <taxon>Piscirickettsiaceae</taxon>
        <taxon>Thiomicrorhabdus</taxon>
    </lineage>
</organism>
<keyword evidence="6" id="KW-0862">Zinc</keyword>
<protein>
    <recommendedName>
        <fullName evidence="10">Purine nucleoside phosphorylase</fullName>
    </recommendedName>
</protein>
<dbReference type="PANTHER" id="PTHR30616">
    <property type="entry name" value="UNCHARACTERIZED PROTEIN YFIH"/>
    <property type="match status" value="1"/>
</dbReference>
<keyword evidence="3" id="KW-0808">Transferase</keyword>
<comment type="catalytic activity">
    <reaction evidence="1">
        <text>inosine + phosphate = alpha-D-ribose 1-phosphate + hypoxanthine</text>
        <dbReference type="Rhea" id="RHEA:27646"/>
        <dbReference type="ChEBI" id="CHEBI:17368"/>
        <dbReference type="ChEBI" id="CHEBI:17596"/>
        <dbReference type="ChEBI" id="CHEBI:43474"/>
        <dbReference type="ChEBI" id="CHEBI:57720"/>
        <dbReference type="EC" id="2.4.2.1"/>
    </reaction>
    <physiologicalReaction direction="left-to-right" evidence="1">
        <dbReference type="Rhea" id="RHEA:27647"/>
    </physiologicalReaction>
</comment>
<evidence type="ECO:0000256" key="9">
    <source>
        <dbReference type="ARBA" id="ARBA00049893"/>
    </source>
</evidence>
<dbReference type="InterPro" id="IPR038371">
    <property type="entry name" value="Cu_polyphenol_OxRdtase_sf"/>
</dbReference>
<evidence type="ECO:0000256" key="8">
    <source>
        <dbReference type="ARBA" id="ARBA00048968"/>
    </source>
</evidence>
<evidence type="ECO:0000256" key="1">
    <source>
        <dbReference type="ARBA" id="ARBA00000553"/>
    </source>
</evidence>
<dbReference type="InterPro" id="IPR003730">
    <property type="entry name" value="Cu_polyphenol_OxRdtase"/>
</dbReference>
<sequence>MFITPDWPKPKNVHALCTDRLGGVSSAPFNSLNLATHVEDNPKDVFQNRALLRSQAQLPAEPIWLNQQHTDIAIALTSQTHFNTPPIADAAWTQSTNVVPVVMTADCLPILITDNKGSCVAAIHAGWKGLADKIVTKTIQSLPVESIDLMAWIGPAISVRQFEVGQDVFDAFVNQNEQNRAFFHKKIGTNQKYLADLPGLVSLEMQNLGVKQIYDSQLCSFENEDQFFSYRREGRTGRMASMIWIEA</sequence>
<evidence type="ECO:0000256" key="10">
    <source>
        <dbReference type="RuleBase" id="RU361274"/>
    </source>
</evidence>
<dbReference type="Proteomes" id="UP001222275">
    <property type="component" value="Chromosome"/>
</dbReference>
<keyword evidence="5" id="KW-0378">Hydrolase</keyword>
<evidence type="ECO:0000256" key="7">
    <source>
        <dbReference type="ARBA" id="ARBA00047989"/>
    </source>
</evidence>
<comment type="catalytic activity">
    <reaction evidence="7">
        <text>adenosine + H2O + H(+) = inosine + NH4(+)</text>
        <dbReference type="Rhea" id="RHEA:24408"/>
        <dbReference type="ChEBI" id="CHEBI:15377"/>
        <dbReference type="ChEBI" id="CHEBI:15378"/>
        <dbReference type="ChEBI" id="CHEBI:16335"/>
        <dbReference type="ChEBI" id="CHEBI:17596"/>
        <dbReference type="ChEBI" id="CHEBI:28938"/>
        <dbReference type="EC" id="3.5.4.4"/>
    </reaction>
    <physiologicalReaction direction="left-to-right" evidence="7">
        <dbReference type="Rhea" id="RHEA:24409"/>
    </physiologicalReaction>
</comment>
<keyword evidence="12" id="KW-1185">Reference proteome</keyword>
<evidence type="ECO:0000256" key="5">
    <source>
        <dbReference type="ARBA" id="ARBA00022801"/>
    </source>
</evidence>
<evidence type="ECO:0000313" key="11">
    <source>
        <dbReference type="EMBL" id="WEJ61684.1"/>
    </source>
</evidence>
<dbReference type="InterPro" id="IPR011324">
    <property type="entry name" value="Cytotoxic_necrot_fac-like_cat"/>
</dbReference>
<keyword evidence="4" id="KW-0479">Metal-binding</keyword>
<evidence type="ECO:0000256" key="6">
    <source>
        <dbReference type="ARBA" id="ARBA00022833"/>
    </source>
</evidence>
<comment type="catalytic activity">
    <reaction evidence="9">
        <text>S-methyl-5'-thioadenosine + phosphate = 5-(methylsulfanyl)-alpha-D-ribose 1-phosphate + adenine</text>
        <dbReference type="Rhea" id="RHEA:11852"/>
        <dbReference type="ChEBI" id="CHEBI:16708"/>
        <dbReference type="ChEBI" id="CHEBI:17509"/>
        <dbReference type="ChEBI" id="CHEBI:43474"/>
        <dbReference type="ChEBI" id="CHEBI:58533"/>
        <dbReference type="EC" id="2.4.2.28"/>
    </reaction>
    <physiologicalReaction direction="left-to-right" evidence="9">
        <dbReference type="Rhea" id="RHEA:11853"/>
    </physiologicalReaction>
</comment>
<dbReference type="EMBL" id="CP102381">
    <property type="protein sequence ID" value="WEJ61684.1"/>
    <property type="molecule type" value="Genomic_DNA"/>
</dbReference>
<dbReference type="SUPFAM" id="SSF64438">
    <property type="entry name" value="CNF1/YfiH-like putative cysteine hydrolases"/>
    <property type="match status" value="1"/>
</dbReference>
<proteinExistence type="inferred from homology"/>
<dbReference type="PANTHER" id="PTHR30616:SF2">
    <property type="entry name" value="PURINE NUCLEOSIDE PHOSPHORYLASE LACC1"/>
    <property type="match status" value="1"/>
</dbReference>
<name>A0ABY8C6Z9_9GAMM</name>
<dbReference type="NCBIfam" id="TIGR00726">
    <property type="entry name" value="peptidoglycan editing factor PgeF"/>
    <property type="match status" value="1"/>
</dbReference>
<evidence type="ECO:0000256" key="4">
    <source>
        <dbReference type="ARBA" id="ARBA00022723"/>
    </source>
</evidence>
<evidence type="ECO:0000256" key="3">
    <source>
        <dbReference type="ARBA" id="ARBA00022679"/>
    </source>
</evidence>
<comment type="similarity">
    <text evidence="2 10">Belongs to the purine nucleoside phosphorylase YfiH/LACC1 family.</text>
</comment>
<dbReference type="CDD" id="cd16833">
    <property type="entry name" value="YfiH"/>
    <property type="match status" value="1"/>
</dbReference>
<comment type="catalytic activity">
    <reaction evidence="8">
        <text>adenosine + phosphate = alpha-D-ribose 1-phosphate + adenine</text>
        <dbReference type="Rhea" id="RHEA:27642"/>
        <dbReference type="ChEBI" id="CHEBI:16335"/>
        <dbReference type="ChEBI" id="CHEBI:16708"/>
        <dbReference type="ChEBI" id="CHEBI:43474"/>
        <dbReference type="ChEBI" id="CHEBI:57720"/>
        <dbReference type="EC" id="2.4.2.1"/>
    </reaction>
    <physiologicalReaction direction="left-to-right" evidence="8">
        <dbReference type="Rhea" id="RHEA:27643"/>
    </physiologicalReaction>
</comment>
<evidence type="ECO:0000256" key="2">
    <source>
        <dbReference type="ARBA" id="ARBA00007353"/>
    </source>
</evidence>
<dbReference type="Pfam" id="PF02578">
    <property type="entry name" value="Cu-oxidase_4"/>
    <property type="match status" value="1"/>
</dbReference>
<evidence type="ECO:0000313" key="12">
    <source>
        <dbReference type="Proteomes" id="UP001222275"/>
    </source>
</evidence>
<dbReference type="Gene3D" id="3.60.140.10">
    <property type="entry name" value="CNF1/YfiH-like putative cysteine hydrolases"/>
    <property type="match status" value="1"/>
</dbReference>
<reference evidence="11 12" key="1">
    <citation type="submission" date="2022-06" db="EMBL/GenBank/DDBJ databases">
        <title>Thiomicrohabdus sp. nov, an obligately chemolithoautotrophic, sulfur-oxidizing bacterium isolated from beach of Guanyin Mountain. Amoy.</title>
        <authorList>
            <person name="Zhu H."/>
        </authorList>
    </citation>
    <scope>NUCLEOTIDE SEQUENCE [LARGE SCALE GENOMIC DNA]</scope>
    <source>
        <strain evidence="11 12">XGS-01</strain>
    </source>
</reference>